<dbReference type="SUPFAM" id="SSF53623">
    <property type="entry name" value="MurD-like peptide ligases, catalytic domain"/>
    <property type="match status" value="1"/>
</dbReference>
<dbReference type="Pfam" id="PF01225">
    <property type="entry name" value="Mur_ligase"/>
    <property type="match status" value="1"/>
</dbReference>
<keyword evidence="19" id="KW-1185">Reference proteome</keyword>
<evidence type="ECO:0000259" key="17">
    <source>
        <dbReference type="Pfam" id="PF08245"/>
    </source>
</evidence>
<dbReference type="EMBL" id="JBBMFF010000176">
    <property type="protein sequence ID" value="MEQ2510652.1"/>
    <property type="molecule type" value="Genomic_DNA"/>
</dbReference>
<organism evidence="18 19">
    <name type="scientific">Faecousia intestinalis</name>
    <dbReference type="NCBI Taxonomy" id="3133167"/>
    <lineage>
        <taxon>Bacteria</taxon>
        <taxon>Bacillati</taxon>
        <taxon>Bacillota</taxon>
        <taxon>Clostridia</taxon>
        <taxon>Eubacteriales</taxon>
        <taxon>Oscillospiraceae</taxon>
        <taxon>Faecousia</taxon>
    </lineage>
</organism>
<dbReference type="InterPro" id="IPR004101">
    <property type="entry name" value="Mur_ligase_C"/>
</dbReference>
<gene>
    <name evidence="14 18" type="primary">murC</name>
    <name evidence="18" type="ORF">WMO66_05225</name>
</gene>
<keyword evidence="5 14" id="KW-0436">Ligase</keyword>
<evidence type="ECO:0000256" key="13">
    <source>
        <dbReference type="ARBA" id="ARBA00047833"/>
    </source>
</evidence>
<evidence type="ECO:0000256" key="2">
    <source>
        <dbReference type="ARBA" id="ARBA00004752"/>
    </source>
</evidence>
<dbReference type="SUPFAM" id="SSF51984">
    <property type="entry name" value="MurCD N-terminal domain"/>
    <property type="match status" value="1"/>
</dbReference>
<keyword evidence="6 14" id="KW-0132">Cell division</keyword>
<evidence type="ECO:0000313" key="19">
    <source>
        <dbReference type="Proteomes" id="UP001491552"/>
    </source>
</evidence>
<dbReference type="SUPFAM" id="SSF53244">
    <property type="entry name" value="MurD-like peptide ligases, peptide-binding domain"/>
    <property type="match status" value="1"/>
</dbReference>
<dbReference type="Gene3D" id="3.40.50.720">
    <property type="entry name" value="NAD(P)-binding Rossmann-like Domain"/>
    <property type="match status" value="1"/>
</dbReference>
<feature type="binding site" evidence="14">
    <location>
        <begin position="123"/>
        <end position="129"/>
    </location>
    <ligand>
        <name>ATP</name>
        <dbReference type="ChEBI" id="CHEBI:30616"/>
    </ligand>
</feature>
<evidence type="ECO:0000256" key="3">
    <source>
        <dbReference type="ARBA" id="ARBA00012211"/>
    </source>
</evidence>
<comment type="pathway">
    <text evidence="2 14">Cell wall biogenesis; peptidoglycan biosynthesis.</text>
</comment>
<feature type="domain" description="Mur ligase central" evidence="17">
    <location>
        <begin position="121"/>
        <end position="296"/>
    </location>
</feature>
<evidence type="ECO:0000256" key="9">
    <source>
        <dbReference type="ARBA" id="ARBA00022960"/>
    </source>
</evidence>
<dbReference type="InterPro" id="IPR036615">
    <property type="entry name" value="Mur_ligase_C_dom_sf"/>
</dbReference>
<reference evidence="18 19" key="1">
    <citation type="submission" date="2024-03" db="EMBL/GenBank/DDBJ databases">
        <title>Human intestinal bacterial collection.</title>
        <authorList>
            <person name="Pauvert C."/>
            <person name="Hitch T.C.A."/>
            <person name="Clavel T."/>
        </authorList>
    </citation>
    <scope>NUCLEOTIDE SEQUENCE [LARGE SCALE GENOMIC DNA]</scope>
    <source>
        <strain evidence="18 19">CLA-AA-H192</strain>
    </source>
</reference>
<evidence type="ECO:0000256" key="10">
    <source>
        <dbReference type="ARBA" id="ARBA00022984"/>
    </source>
</evidence>
<dbReference type="InterPro" id="IPR036565">
    <property type="entry name" value="Mur-like_cat_sf"/>
</dbReference>
<feature type="domain" description="Mur ligase N-terminal catalytic" evidence="15">
    <location>
        <begin position="17"/>
        <end position="115"/>
    </location>
</feature>
<dbReference type="Gene3D" id="3.40.1190.10">
    <property type="entry name" value="Mur-like, catalytic domain"/>
    <property type="match status" value="1"/>
</dbReference>
<evidence type="ECO:0000256" key="8">
    <source>
        <dbReference type="ARBA" id="ARBA00022840"/>
    </source>
</evidence>
<keyword evidence="9 14" id="KW-0133">Cell shape</keyword>
<evidence type="ECO:0000259" key="16">
    <source>
        <dbReference type="Pfam" id="PF02875"/>
    </source>
</evidence>
<dbReference type="InterPro" id="IPR005758">
    <property type="entry name" value="UDP-N-AcMur_Ala_ligase_MurC"/>
</dbReference>
<dbReference type="GO" id="GO:0008763">
    <property type="term" value="F:UDP-N-acetylmuramate-L-alanine ligase activity"/>
    <property type="evidence" value="ECO:0007669"/>
    <property type="project" value="UniProtKB-EC"/>
</dbReference>
<feature type="domain" description="Mur ligase C-terminal" evidence="16">
    <location>
        <begin position="318"/>
        <end position="443"/>
    </location>
</feature>
<comment type="function">
    <text evidence="14">Cell wall formation.</text>
</comment>
<keyword evidence="10 14" id="KW-0573">Peptidoglycan synthesis</keyword>
<evidence type="ECO:0000256" key="6">
    <source>
        <dbReference type="ARBA" id="ARBA00022618"/>
    </source>
</evidence>
<proteinExistence type="inferred from homology"/>
<dbReference type="EC" id="6.3.2.8" evidence="3 14"/>
<comment type="catalytic activity">
    <reaction evidence="13 14">
        <text>UDP-N-acetyl-alpha-D-muramate + L-alanine + ATP = UDP-N-acetyl-alpha-D-muramoyl-L-alanine + ADP + phosphate + H(+)</text>
        <dbReference type="Rhea" id="RHEA:23372"/>
        <dbReference type="ChEBI" id="CHEBI:15378"/>
        <dbReference type="ChEBI" id="CHEBI:30616"/>
        <dbReference type="ChEBI" id="CHEBI:43474"/>
        <dbReference type="ChEBI" id="CHEBI:57972"/>
        <dbReference type="ChEBI" id="CHEBI:70757"/>
        <dbReference type="ChEBI" id="CHEBI:83898"/>
        <dbReference type="ChEBI" id="CHEBI:456216"/>
        <dbReference type="EC" id="6.3.2.8"/>
    </reaction>
</comment>
<dbReference type="InterPro" id="IPR013221">
    <property type="entry name" value="Mur_ligase_cen"/>
</dbReference>
<comment type="caution">
    <text evidence="18">The sequence shown here is derived from an EMBL/GenBank/DDBJ whole genome shotgun (WGS) entry which is preliminary data.</text>
</comment>
<keyword evidence="12 14" id="KW-0961">Cell wall biogenesis/degradation</keyword>
<evidence type="ECO:0000313" key="18">
    <source>
        <dbReference type="EMBL" id="MEQ2510652.1"/>
    </source>
</evidence>
<dbReference type="Pfam" id="PF08245">
    <property type="entry name" value="Mur_ligase_M"/>
    <property type="match status" value="1"/>
</dbReference>
<dbReference type="Proteomes" id="UP001491552">
    <property type="component" value="Unassembled WGS sequence"/>
</dbReference>
<dbReference type="PANTHER" id="PTHR43445">
    <property type="entry name" value="UDP-N-ACETYLMURAMATE--L-ALANINE LIGASE-RELATED"/>
    <property type="match status" value="1"/>
</dbReference>
<dbReference type="Pfam" id="PF02875">
    <property type="entry name" value="Mur_ligase_C"/>
    <property type="match status" value="1"/>
</dbReference>
<protein>
    <recommendedName>
        <fullName evidence="3 14">UDP-N-acetylmuramate--L-alanine ligase</fullName>
        <ecNumber evidence="3 14">6.3.2.8</ecNumber>
    </recommendedName>
    <alternativeName>
        <fullName evidence="14">UDP-N-acetylmuramoyl-L-alanine synthetase</fullName>
    </alternativeName>
</protein>
<dbReference type="HAMAP" id="MF_00046">
    <property type="entry name" value="MurC"/>
    <property type="match status" value="1"/>
</dbReference>
<keyword evidence="4 14" id="KW-0963">Cytoplasm</keyword>
<comment type="subcellular location">
    <subcellularLocation>
        <location evidence="1 14">Cytoplasm</location>
    </subcellularLocation>
</comment>
<evidence type="ECO:0000259" key="15">
    <source>
        <dbReference type="Pfam" id="PF01225"/>
    </source>
</evidence>
<comment type="similarity">
    <text evidence="14">Belongs to the MurCDEF family.</text>
</comment>
<evidence type="ECO:0000256" key="12">
    <source>
        <dbReference type="ARBA" id="ARBA00023316"/>
    </source>
</evidence>
<dbReference type="InterPro" id="IPR050061">
    <property type="entry name" value="MurCDEF_pg_biosynth"/>
</dbReference>
<evidence type="ECO:0000256" key="5">
    <source>
        <dbReference type="ARBA" id="ARBA00022598"/>
    </source>
</evidence>
<accession>A0ABV1G5G4</accession>
<evidence type="ECO:0000256" key="11">
    <source>
        <dbReference type="ARBA" id="ARBA00023306"/>
    </source>
</evidence>
<keyword evidence="11 14" id="KW-0131">Cell cycle</keyword>
<evidence type="ECO:0000256" key="1">
    <source>
        <dbReference type="ARBA" id="ARBA00004496"/>
    </source>
</evidence>
<dbReference type="InterPro" id="IPR000713">
    <property type="entry name" value="Mur_ligase_N"/>
</dbReference>
<dbReference type="PANTHER" id="PTHR43445:SF3">
    <property type="entry name" value="UDP-N-ACETYLMURAMATE--L-ALANINE LIGASE"/>
    <property type="match status" value="1"/>
</dbReference>
<dbReference type="Gene3D" id="3.90.190.20">
    <property type="entry name" value="Mur ligase, C-terminal domain"/>
    <property type="match status" value="1"/>
</dbReference>
<keyword evidence="8 14" id="KW-0067">ATP-binding</keyword>
<keyword evidence="7 14" id="KW-0547">Nucleotide-binding</keyword>
<dbReference type="NCBIfam" id="TIGR01082">
    <property type="entry name" value="murC"/>
    <property type="match status" value="1"/>
</dbReference>
<evidence type="ECO:0000256" key="4">
    <source>
        <dbReference type="ARBA" id="ARBA00022490"/>
    </source>
</evidence>
<name>A0ABV1G5G4_9FIRM</name>
<dbReference type="RefSeq" id="WP_349135332.1">
    <property type="nucleotide sequence ID" value="NZ_JBBMFF010000176.1"/>
</dbReference>
<evidence type="ECO:0000256" key="7">
    <source>
        <dbReference type="ARBA" id="ARBA00022741"/>
    </source>
</evidence>
<sequence>MANNLKRLDSYLVPGKHIHLIGIGGVSMRPLGLVLRGMGITVTGSDMNASVSTDELIAKGIEVHIGHRAENIQGADCIIRTAAAHNDNPEVAAARAQGIPVFERAQAWGVIMREYKNAICVSGTHGKTTTTGMLTHIFMQAQRDPTVMMGGYLPLLHAGHRVGSGDTIIMESCEYCDSFLNFYPTVAIVNNIEADHLDYFKDLDAVKRSFRKFAGLVPRTGHVIANGDDANTVQALSDLHYLSFGIDAHNDIHPEGLSEDLRSFDIICFGKRYCHVDLQVYGRHNVYNALAAASAAWVMGVDGADVAAGLASFHGAGRRMEFKGTYHGADVYDDYAHHPGELHALIDAVAHMGYQRVILAFQPHTYTRTKALFDDFVRELKRVDIAVLAEIYAARESNTIGISSRDLARCIPGSVYFETLPEVTAYLRGAAQKGDLILTVGAGDIYKAGEALLKEE</sequence>
<evidence type="ECO:0000256" key="14">
    <source>
        <dbReference type="HAMAP-Rule" id="MF_00046"/>
    </source>
</evidence>